<evidence type="ECO:0000313" key="2">
    <source>
        <dbReference type="Proteomes" id="UP000821845"/>
    </source>
</evidence>
<gene>
    <name evidence="1" type="ORF">HPB50_009636</name>
</gene>
<dbReference type="Proteomes" id="UP000821845">
    <property type="component" value="Chromosome 10"/>
</dbReference>
<organism evidence="1 2">
    <name type="scientific">Hyalomma asiaticum</name>
    <name type="common">Tick</name>
    <dbReference type="NCBI Taxonomy" id="266040"/>
    <lineage>
        <taxon>Eukaryota</taxon>
        <taxon>Metazoa</taxon>
        <taxon>Ecdysozoa</taxon>
        <taxon>Arthropoda</taxon>
        <taxon>Chelicerata</taxon>
        <taxon>Arachnida</taxon>
        <taxon>Acari</taxon>
        <taxon>Parasitiformes</taxon>
        <taxon>Ixodida</taxon>
        <taxon>Ixodoidea</taxon>
        <taxon>Ixodidae</taxon>
        <taxon>Hyalomminae</taxon>
        <taxon>Hyalomma</taxon>
    </lineage>
</organism>
<reference evidence="1" key="1">
    <citation type="submission" date="2020-05" db="EMBL/GenBank/DDBJ databases">
        <title>Large-scale comparative analyses of tick genomes elucidate their genetic diversity and vector capacities.</title>
        <authorList>
            <person name="Jia N."/>
            <person name="Wang J."/>
            <person name="Shi W."/>
            <person name="Du L."/>
            <person name="Sun Y."/>
            <person name="Zhan W."/>
            <person name="Jiang J."/>
            <person name="Wang Q."/>
            <person name="Zhang B."/>
            <person name="Ji P."/>
            <person name="Sakyi L.B."/>
            <person name="Cui X."/>
            <person name="Yuan T."/>
            <person name="Jiang B."/>
            <person name="Yang W."/>
            <person name="Lam T.T.-Y."/>
            <person name="Chang Q."/>
            <person name="Ding S."/>
            <person name="Wang X."/>
            <person name="Zhu J."/>
            <person name="Ruan X."/>
            <person name="Zhao L."/>
            <person name="Wei J."/>
            <person name="Que T."/>
            <person name="Du C."/>
            <person name="Cheng J."/>
            <person name="Dai P."/>
            <person name="Han X."/>
            <person name="Huang E."/>
            <person name="Gao Y."/>
            <person name="Liu J."/>
            <person name="Shao H."/>
            <person name="Ye R."/>
            <person name="Li L."/>
            <person name="Wei W."/>
            <person name="Wang X."/>
            <person name="Wang C."/>
            <person name="Yang T."/>
            <person name="Huo Q."/>
            <person name="Li W."/>
            <person name="Guo W."/>
            <person name="Chen H."/>
            <person name="Zhou L."/>
            <person name="Ni X."/>
            <person name="Tian J."/>
            <person name="Zhou Y."/>
            <person name="Sheng Y."/>
            <person name="Liu T."/>
            <person name="Pan Y."/>
            <person name="Xia L."/>
            <person name="Li J."/>
            <person name="Zhao F."/>
            <person name="Cao W."/>
        </authorList>
    </citation>
    <scope>NUCLEOTIDE SEQUENCE</scope>
    <source>
        <strain evidence="1">Hyas-2018</strain>
    </source>
</reference>
<comment type="caution">
    <text evidence="1">The sequence shown here is derived from an EMBL/GenBank/DDBJ whole genome shotgun (WGS) entry which is preliminary data.</text>
</comment>
<proteinExistence type="predicted"/>
<evidence type="ECO:0000313" key="1">
    <source>
        <dbReference type="EMBL" id="KAH6942732.1"/>
    </source>
</evidence>
<dbReference type="EMBL" id="CM023490">
    <property type="protein sequence ID" value="KAH6942732.1"/>
    <property type="molecule type" value="Genomic_DNA"/>
</dbReference>
<accession>A0ACB7T8W2</accession>
<sequence length="368" mass="40492">MPDKRRGFKHFFCQHPIVGVNWRTTWLVEEPADSTVCSVCGMIPRKTVYCWNEANGCNFIGTPGQSLLHFENECGFHARVCPLCQKEVLHKDLVAHRRDECSSNASPSCTRRSDSHSNDVPSEGFDLTQKGADMVAGDTSEDTALPMPATSATGDTDANESSEKAVDGYSSNDIALPARLTLTSKGLNVTEENENNFTLNTFRDSALPTDQIEMNEQRTHLSSEEATLDNVTPGVRSSEQTLREEITEIIREAISSCLPQQLSSRELVGQHATPPPPSTLSPEETLILRKLEHFANTTLSTLEDLRQIMAEQCRSPHFYPEGGITLTDVVPRRRLKPREVQNMEAATESQTLSASSMASSVGRVPGAT</sequence>
<name>A0ACB7T8W2_HYAAI</name>
<keyword evidence="2" id="KW-1185">Reference proteome</keyword>
<protein>
    <submittedName>
        <fullName evidence="1">Uncharacterized protein</fullName>
    </submittedName>
</protein>